<comment type="similarity">
    <text evidence="1">Belongs to the glycosyl hydrolase 18 family. Chitinase class V subfamily.</text>
</comment>
<name>A0A132B5C1_MOLSC</name>
<dbReference type="PANTHER" id="PTHR11177:SF333">
    <property type="entry name" value="CHITINASE"/>
    <property type="match status" value="1"/>
</dbReference>
<dbReference type="InterPro" id="IPR029070">
    <property type="entry name" value="Chitinase_insertion_sf"/>
</dbReference>
<proteinExistence type="inferred from homology"/>
<dbReference type="GO" id="GO:0008843">
    <property type="term" value="F:endochitinase activity"/>
    <property type="evidence" value="ECO:0007669"/>
    <property type="project" value="UniProtKB-EC"/>
</dbReference>
<dbReference type="InterPro" id="IPR050314">
    <property type="entry name" value="Glycosyl_Hydrlase_18"/>
</dbReference>
<protein>
    <recommendedName>
        <fullName evidence="2">chitinase</fullName>
        <ecNumber evidence="2">3.2.1.14</ecNumber>
    </recommendedName>
</protein>
<dbReference type="Pfam" id="PF00704">
    <property type="entry name" value="Glyco_hydro_18"/>
    <property type="match status" value="1"/>
</dbReference>
<dbReference type="PANTHER" id="PTHR11177">
    <property type="entry name" value="CHITINASE"/>
    <property type="match status" value="1"/>
</dbReference>
<dbReference type="GO" id="GO:0005975">
    <property type="term" value="P:carbohydrate metabolic process"/>
    <property type="evidence" value="ECO:0007669"/>
    <property type="project" value="InterPro"/>
</dbReference>
<dbReference type="GO" id="GO:0008061">
    <property type="term" value="F:chitin binding"/>
    <property type="evidence" value="ECO:0007669"/>
    <property type="project" value="InterPro"/>
</dbReference>
<dbReference type="Proteomes" id="UP000070700">
    <property type="component" value="Unassembled WGS sequence"/>
</dbReference>
<dbReference type="EC" id="3.2.1.14" evidence="2"/>
<dbReference type="SUPFAM" id="SSF51445">
    <property type="entry name" value="(Trans)glycosidases"/>
    <property type="match status" value="1"/>
</dbReference>
<dbReference type="OrthoDB" id="73875at2759"/>
<dbReference type="KEGG" id="psco:LY89DRAFT_725922"/>
<evidence type="ECO:0000313" key="5">
    <source>
        <dbReference type="Proteomes" id="UP000070700"/>
    </source>
</evidence>
<dbReference type="InterPro" id="IPR001223">
    <property type="entry name" value="Glyco_hydro18_cat"/>
</dbReference>
<evidence type="ECO:0000313" key="4">
    <source>
        <dbReference type="EMBL" id="KUJ07443.1"/>
    </source>
</evidence>
<dbReference type="EMBL" id="KQ947440">
    <property type="protein sequence ID" value="KUJ07443.1"/>
    <property type="molecule type" value="Genomic_DNA"/>
</dbReference>
<sequence length="631" mass="68778">MEDKISSLSPLIRITVIKEHDEMQLARRTRRHKFRMLAQRMRWNPNGLLFGQAGYNVIANQAQTGPSGMMWTCDEWPPAIVGMLIVIFLQDIQGNIHSALRKRITDARAAVSPPAGQYPFSFQTAGQDIGGAPSAAVVWFQLLQTVNSVYQREIGQTLMYVDLVYENGSAASFARPLTETEEAGHTEFYKRVKRETEAVKLISSGNASQFPVLPPVQQRFETLLVAPPLPIIAIRDIFVKRLARLPFHSYMSGIMGIFQGAIPTTAVPQPTISKPIPTSSAAAHGLNLTRRTVDDSYPLTHDLHRRQVTTCRAGNPCSDGSCCSSGGTCGYGIQNCGTGCSSNYVILQVGTDFCSSPIPGSPCQASFGSCSLVTAPACGGSSALGRNIAYYQVGNNHGRECQRISPAQINTAGLTHIFLAFASIDPATFAIVPTDARDVPYYTQFTALKTSTLQTQVVSTASNRAAFISSLKSFMLQYGFPGVDIDWEYPGAPDRDGVPSDTENFVSLLREMRASFGTEFGISAALRYLLRTGTVPEVVRPGGNGTGAHGLVLAIRVPACTAYPGIMSLQEIANLIPQLGITPMILDSTAMMKYLVWSNQWLGYDDLETIAMKKTDMGQFSLFRRNNDMEY</sequence>
<dbReference type="SMART" id="SM00636">
    <property type="entry name" value="Glyco_18"/>
    <property type="match status" value="1"/>
</dbReference>
<dbReference type="GeneID" id="28828741"/>
<dbReference type="AlphaFoldDB" id="A0A132B5C1"/>
<dbReference type="InterPro" id="IPR011583">
    <property type="entry name" value="Chitinase_II/V-like_cat"/>
</dbReference>
<dbReference type="STRING" id="149040.A0A132B5C1"/>
<evidence type="ECO:0000256" key="1">
    <source>
        <dbReference type="ARBA" id="ARBA00008682"/>
    </source>
</evidence>
<dbReference type="SUPFAM" id="SSF54556">
    <property type="entry name" value="Chitinase insertion domain"/>
    <property type="match status" value="1"/>
</dbReference>
<organism evidence="4 5">
    <name type="scientific">Mollisia scopiformis</name>
    <name type="common">Conifer needle endophyte fungus</name>
    <name type="synonym">Phialocephala scopiformis</name>
    <dbReference type="NCBI Taxonomy" id="149040"/>
    <lineage>
        <taxon>Eukaryota</taxon>
        <taxon>Fungi</taxon>
        <taxon>Dikarya</taxon>
        <taxon>Ascomycota</taxon>
        <taxon>Pezizomycotina</taxon>
        <taxon>Leotiomycetes</taxon>
        <taxon>Helotiales</taxon>
        <taxon>Mollisiaceae</taxon>
        <taxon>Mollisia</taxon>
    </lineage>
</organism>
<dbReference type="Gene3D" id="3.20.20.80">
    <property type="entry name" value="Glycosidases"/>
    <property type="match status" value="1"/>
</dbReference>
<dbReference type="InterPro" id="IPR017853">
    <property type="entry name" value="GH"/>
</dbReference>
<evidence type="ECO:0000256" key="2">
    <source>
        <dbReference type="ARBA" id="ARBA00012729"/>
    </source>
</evidence>
<dbReference type="InParanoid" id="A0A132B5C1"/>
<evidence type="ECO:0000259" key="3">
    <source>
        <dbReference type="PROSITE" id="PS51910"/>
    </source>
</evidence>
<accession>A0A132B5C1</accession>
<reference evidence="4 5" key="1">
    <citation type="submission" date="2015-10" db="EMBL/GenBank/DDBJ databases">
        <title>Full genome of DAOMC 229536 Phialocephala scopiformis, a fungal endophyte of spruce producing the potent anti-insectan compound rugulosin.</title>
        <authorList>
            <consortium name="DOE Joint Genome Institute"/>
            <person name="Walker A.K."/>
            <person name="Frasz S.L."/>
            <person name="Seifert K.A."/>
            <person name="Miller J.D."/>
            <person name="Mondo S.J."/>
            <person name="Labutti K."/>
            <person name="Lipzen A."/>
            <person name="Dockter R."/>
            <person name="Kennedy M."/>
            <person name="Grigoriev I.V."/>
            <person name="Spatafora J.W."/>
        </authorList>
    </citation>
    <scope>NUCLEOTIDE SEQUENCE [LARGE SCALE GENOMIC DNA]</scope>
    <source>
        <strain evidence="4 5">CBS 120377</strain>
    </source>
</reference>
<dbReference type="RefSeq" id="XP_018061798.1">
    <property type="nucleotide sequence ID" value="XM_018219015.1"/>
</dbReference>
<keyword evidence="5" id="KW-1185">Reference proteome</keyword>
<dbReference type="PROSITE" id="PS51910">
    <property type="entry name" value="GH18_2"/>
    <property type="match status" value="1"/>
</dbReference>
<gene>
    <name evidence="4" type="ORF">LY89DRAFT_725922</name>
</gene>
<feature type="domain" description="GH18" evidence="3">
    <location>
        <begin position="386"/>
        <end position="631"/>
    </location>
</feature>